<dbReference type="Proteomes" id="UP001375240">
    <property type="component" value="Unassembled WGS sequence"/>
</dbReference>
<dbReference type="SUPFAM" id="SSF55068">
    <property type="entry name" value="Peptide methionine sulfoxide reductase"/>
    <property type="match status" value="1"/>
</dbReference>
<protein>
    <recommendedName>
        <fullName evidence="2">peptide-methionine (S)-S-oxide reductase</fullName>
        <ecNumber evidence="2">1.8.4.11</ecNumber>
    </recommendedName>
    <alternativeName>
        <fullName evidence="4">Peptide-methionine (S)-S-oxide reductase</fullName>
    </alternativeName>
</protein>
<sequence length="290" mass="32323">MLILRQIYKTAPSLHPISCQSALARPLVTKHASNYLTSSLYHTPSVTRPANITMSSFFDRISRHFASRNHLGVTGEGGGSGTSIPENTEKATVAAGCFWGVEHIYRKHFKGKGLIDARVGYTGGDKKNPQYAQVCGGSTGHAEALQIVFDPTQVTYRTLIEFFYKIHDPTTLNRQGADAGTQYRSAIFYHSDEQKRIAEDVTAMANEHWWRGKIKTVIIQAADWYDAEKYHQRYLDHNPNGYECPTHHLRTFTRPAGYPAEEKKETETKKEEPVAPAVAPVAAAPDTEAT</sequence>
<gene>
    <name evidence="9" type="primary">MXR1</name>
    <name evidence="9" type="ORF">TWF696_009540</name>
</gene>
<dbReference type="EMBL" id="JAVHNQ010000009">
    <property type="protein sequence ID" value="KAK6338728.1"/>
    <property type="molecule type" value="Genomic_DNA"/>
</dbReference>
<dbReference type="EC" id="1.8.4.11" evidence="2"/>
<name>A0AAV9UBN6_9PEZI</name>
<comment type="similarity">
    <text evidence="1">Belongs to the MsrA Met sulfoxide reductase family.</text>
</comment>
<dbReference type="PANTHER" id="PTHR43774">
    <property type="entry name" value="PEPTIDE METHIONINE SULFOXIDE REDUCTASE"/>
    <property type="match status" value="1"/>
</dbReference>
<dbReference type="PANTHER" id="PTHR43774:SF1">
    <property type="entry name" value="PEPTIDE METHIONINE SULFOXIDE REDUCTASE MSRA 2"/>
    <property type="match status" value="1"/>
</dbReference>
<evidence type="ECO:0000313" key="10">
    <source>
        <dbReference type="Proteomes" id="UP001375240"/>
    </source>
</evidence>
<evidence type="ECO:0000256" key="7">
    <source>
        <dbReference type="SAM" id="MobiDB-lite"/>
    </source>
</evidence>
<dbReference type="FunFam" id="3.30.1060.10:FF:000006">
    <property type="entry name" value="Peptide methionine sulfoxide reductase"/>
    <property type="match status" value="1"/>
</dbReference>
<proteinExistence type="inferred from homology"/>
<dbReference type="HAMAP" id="MF_01401">
    <property type="entry name" value="MsrA"/>
    <property type="match status" value="1"/>
</dbReference>
<reference evidence="9 10" key="1">
    <citation type="submission" date="2019-10" db="EMBL/GenBank/DDBJ databases">
        <authorList>
            <person name="Palmer J.M."/>
        </authorList>
    </citation>
    <scope>NUCLEOTIDE SEQUENCE [LARGE SCALE GENOMIC DNA]</scope>
    <source>
        <strain evidence="9 10">TWF696</strain>
    </source>
</reference>
<dbReference type="AlphaFoldDB" id="A0AAV9UBN6"/>
<comment type="catalytic activity">
    <reaction evidence="5">
        <text>L-methionyl-[protein] + [thioredoxin]-disulfide + H2O = L-methionyl-(S)-S-oxide-[protein] + [thioredoxin]-dithiol</text>
        <dbReference type="Rhea" id="RHEA:14217"/>
        <dbReference type="Rhea" id="RHEA-COMP:10698"/>
        <dbReference type="Rhea" id="RHEA-COMP:10700"/>
        <dbReference type="Rhea" id="RHEA-COMP:12313"/>
        <dbReference type="Rhea" id="RHEA-COMP:12315"/>
        <dbReference type="ChEBI" id="CHEBI:15377"/>
        <dbReference type="ChEBI" id="CHEBI:16044"/>
        <dbReference type="ChEBI" id="CHEBI:29950"/>
        <dbReference type="ChEBI" id="CHEBI:44120"/>
        <dbReference type="ChEBI" id="CHEBI:50058"/>
        <dbReference type="EC" id="1.8.4.11"/>
    </reaction>
</comment>
<evidence type="ECO:0000313" key="9">
    <source>
        <dbReference type="EMBL" id="KAK6338728.1"/>
    </source>
</evidence>
<dbReference type="GO" id="GO:0008113">
    <property type="term" value="F:peptide-methionine (S)-S-oxide reductase activity"/>
    <property type="evidence" value="ECO:0007669"/>
    <property type="project" value="UniProtKB-EC"/>
</dbReference>
<evidence type="ECO:0000256" key="5">
    <source>
        <dbReference type="ARBA" id="ARBA00047806"/>
    </source>
</evidence>
<dbReference type="InterPro" id="IPR002569">
    <property type="entry name" value="Met_Sox_Rdtase_MsrA_dom"/>
</dbReference>
<evidence type="ECO:0000256" key="3">
    <source>
        <dbReference type="ARBA" id="ARBA00023002"/>
    </source>
</evidence>
<feature type="region of interest" description="Disordered" evidence="7">
    <location>
        <begin position="255"/>
        <end position="290"/>
    </location>
</feature>
<keyword evidence="10" id="KW-1185">Reference proteome</keyword>
<evidence type="ECO:0000256" key="4">
    <source>
        <dbReference type="ARBA" id="ARBA00030643"/>
    </source>
</evidence>
<dbReference type="GO" id="GO:0034599">
    <property type="term" value="P:cellular response to oxidative stress"/>
    <property type="evidence" value="ECO:0007669"/>
    <property type="project" value="UniProtKB-ARBA"/>
</dbReference>
<accession>A0AAV9UBN6</accession>
<feature type="compositionally biased region" description="Low complexity" evidence="7">
    <location>
        <begin position="274"/>
        <end position="290"/>
    </location>
</feature>
<evidence type="ECO:0000256" key="6">
    <source>
        <dbReference type="ARBA" id="ARBA00048782"/>
    </source>
</evidence>
<feature type="domain" description="Peptide methionine sulphoxide reductase MsrA" evidence="8">
    <location>
        <begin position="90"/>
        <end position="244"/>
    </location>
</feature>
<feature type="compositionally biased region" description="Basic and acidic residues" evidence="7">
    <location>
        <begin position="260"/>
        <end position="273"/>
    </location>
</feature>
<evidence type="ECO:0000256" key="2">
    <source>
        <dbReference type="ARBA" id="ARBA00012502"/>
    </source>
</evidence>
<evidence type="ECO:0000259" key="8">
    <source>
        <dbReference type="Pfam" id="PF01625"/>
    </source>
</evidence>
<comment type="caution">
    <text evidence="9">The sequence shown here is derived from an EMBL/GenBank/DDBJ whole genome shotgun (WGS) entry which is preliminary data.</text>
</comment>
<dbReference type="Gene3D" id="3.30.1060.10">
    <property type="entry name" value="Peptide methionine sulphoxide reductase MsrA"/>
    <property type="match status" value="1"/>
</dbReference>
<dbReference type="NCBIfam" id="TIGR00401">
    <property type="entry name" value="msrA"/>
    <property type="match status" value="1"/>
</dbReference>
<evidence type="ECO:0000256" key="1">
    <source>
        <dbReference type="ARBA" id="ARBA00005591"/>
    </source>
</evidence>
<organism evidence="9 10">
    <name type="scientific">Orbilia brochopaga</name>
    <dbReference type="NCBI Taxonomy" id="3140254"/>
    <lineage>
        <taxon>Eukaryota</taxon>
        <taxon>Fungi</taxon>
        <taxon>Dikarya</taxon>
        <taxon>Ascomycota</taxon>
        <taxon>Pezizomycotina</taxon>
        <taxon>Orbiliomycetes</taxon>
        <taxon>Orbiliales</taxon>
        <taxon>Orbiliaceae</taxon>
        <taxon>Orbilia</taxon>
    </lineage>
</organism>
<dbReference type="Pfam" id="PF01625">
    <property type="entry name" value="PMSR"/>
    <property type="match status" value="1"/>
</dbReference>
<keyword evidence="3" id="KW-0560">Oxidoreductase</keyword>
<comment type="catalytic activity">
    <reaction evidence="6">
        <text>[thioredoxin]-disulfide + L-methionine + H2O = L-methionine (S)-S-oxide + [thioredoxin]-dithiol</text>
        <dbReference type="Rhea" id="RHEA:19993"/>
        <dbReference type="Rhea" id="RHEA-COMP:10698"/>
        <dbReference type="Rhea" id="RHEA-COMP:10700"/>
        <dbReference type="ChEBI" id="CHEBI:15377"/>
        <dbReference type="ChEBI" id="CHEBI:29950"/>
        <dbReference type="ChEBI" id="CHEBI:50058"/>
        <dbReference type="ChEBI" id="CHEBI:57844"/>
        <dbReference type="ChEBI" id="CHEBI:58772"/>
        <dbReference type="EC" id="1.8.4.11"/>
    </reaction>
</comment>
<dbReference type="InterPro" id="IPR036509">
    <property type="entry name" value="Met_Sox_Rdtase_MsrA_sf"/>
</dbReference>